<dbReference type="Proteomes" id="UP000182888">
    <property type="component" value="Unassembled WGS sequence"/>
</dbReference>
<reference evidence="2" key="1">
    <citation type="submission" date="2014-08" db="EMBL/GenBank/DDBJ databases">
        <authorList>
            <person name="Edwards T."/>
        </authorList>
    </citation>
    <scope>NUCLEOTIDE SEQUENCE [LARGE SCALE GENOMIC DNA]</scope>
</reference>
<proteinExistence type="predicted"/>
<gene>
    <name evidence="1" type="ORF">MPL1032_140042</name>
</gene>
<sequence length="98" mass="10310">MNAACTGCSSAPSASPSMVTMVEPDACAASIVQDFTALPSTCTTQAPHCDVSQPTCVPVRPRCSRRKCTSNVRSSALPLTRFPFTVNDTSDIQPLPGY</sequence>
<accession>A0A0K2VR81</accession>
<evidence type="ECO:0000313" key="1">
    <source>
        <dbReference type="EMBL" id="CDX51697.1"/>
    </source>
</evidence>
<dbReference type="AlphaFoldDB" id="A0A0K2VR81"/>
<protein>
    <submittedName>
        <fullName evidence="1">Uncharacterized protein</fullName>
    </submittedName>
</protein>
<evidence type="ECO:0000313" key="2">
    <source>
        <dbReference type="Proteomes" id="UP000182888"/>
    </source>
</evidence>
<organism evidence="1 2">
    <name type="scientific">Mesorhizobium plurifarium</name>
    <dbReference type="NCBI Taxonomy" id="69974"/>
    <lineage>
        <taxon>Bacteria</taxon>
        <taxon>Pseudomonadati</taxon>
        <taxon>Pseudomonadota</taxon>
        <taxon>Alphaproteobacteria</taxon>
        <taxon>Hyphomicrobiales</taxon>
        <taxon>Phyllobacteriaceae</taxon>
        <taxon>Mesorhizobium</taxon>
    </lineage>
</organism>
<dbReference type="EMBL" id="CCND01000006">
    <property type="protein sequence ID" value="CDX51697.1"/>
    <property type="molecule type" value="Genomic_DNA"/>
</dbReference>
<name>A0A0K2VR81_MESPL</name>